<protein>
    <recommendedName>
        <fullName evidence="3">DUF2187 domain-containing protein</fullName>
    </recommendedName>
</protein>
<evidence type="ECO:0000313" key="1">
    <source>
        <dbReference type="EMBL" id="MBV7390442.1"/>
    </source>
</evidence>
<proteinExistence type="predicted"/>
<organism evidence="1 2">
    <name type="scientific">Enterococcus alishanensis</name>
    <dbReference type="NCBI Taxonomy" id="1303817"/>
    <lineage>
        <taxon>Bacteria</taxon>
        <taxon>Bacillati</taxon>
        <taxon>Bacillota</taxon>
        <taxon>Bacilli</taxon>
        <taxon>Lactobacillales</taxon>
        <taxon>Enterococcaceae</taxon>
        <taxon>Enterococcus</taxon>
    </lineage>
</organism>
<gene>
    <name evidence="1" type="ORF">KUA55_07110</name>
</gene>
<dbReference type="InterPro" id="IPR048108">
    <property type="entry name" value="CBO2463_dom"/>
</dbReference>
<dbReference type="EMBL" id="JAHUZB010000003">
    <property type="protein sequence ID" value="MBV7390442.1"/>
    <property type="molecule type" value="Genomic_DNA"/>
</dbReference>
<evidence type="ECO:0000313" key="2">
    <source>
        <dbReference type="Proteomes" id="UP000774130"/>
    </source>
</evidence>
<evidence type="ECO:0008006" key="3">
    <source>
        <dbReference type="Google" id="ProtNLM"/>
    </source>
</evidence>
<sequence>MDGIDKLKYTSTEQMFEGIIVEVHDASVTIDIKGRLGQLKIPRRMIISEYDLEIGQEVGFLMSYPEVLEEAPNEHYKTAIYEHEKRRLENQKRREAREEN</sequence>
<keyword evidence="2" id="KW-1185">Reference proteome</keyword>
<dbReference type="NCBIfam" id="NF041553">
    <property type="entry name" value="CBO2463_dom"/>
    <property type="match status" value="1"/>
</dbReference>
<name>A0ABS6TC28_9ENTE</name>
<accession>A0ABS6TC28</accession>
<dbReference type="RefSeq" id="WP_218325507.1">
    <property type="nucleotide sequence ID" value="NZ_JAHUZB010000003.1"/>
</dbReference>
<comment type="caution">
    <text evidence="1">The sequence shown here is derived from an EMBL/GenBank/DDBJ whole genome shotgun (WGS) entry which is preliminary data.</text>
</comment>
<reference evidence="1 2" key="1">
    <citation type="submission" date="2021-06" db="EMBL/GenBank/DDBJ databases">
        <title>Enterococcus alishanensis sp. nov., a novel lactic acid bacterium isolated from fresh coffee beans.</title>
        <authorList>
            <person name="Chen Y.-S."/>
        </authorList>
    </citation>
    <scope>NUCLEOTIDE SEQUENCE [LARGE SCALE GENOMIC DNA]</scope>
    <source>
        <strain evidence="1 2">ALS3</strain>
    </source>
</reference>
<dbReference type="Proteomes" id="UP000774130">
    <property type="component" value="Unassembled WGS sequence"/>
</dbReference>